<dbReference type="SUPFAM" id="SSF46689">
    <property type="entry name" value="Homeodomain-like"/>
    <property type="match status" value="2"/>
</dbReference>
<keyword evidence="2" id="KW-0238">DNA-binding</keyword>
<dbReference type="SMART" id="SM00717">
    <property type="entry name" value="SANT"/>
    <property type="match status" value="3"/>
</dbReference>
<dbReference type="InterPro" id="IPR017930">
    <property type="entry name" value="Myb_dom"/>
</dbReference>
<keyword evidence="1" id="KW-0805">Transcription regulation</keyword>
<gene>
    <name evidence="8" type="ORF">Plec18167_002249</name>
</gene>
<feature type="domain" description="Myb-like" evidence="6">
    <location>
        <begin position="6"/>
        <end position="72"/>
    </location>
</feature>
<dbReference type="CDD" id="cd00167">
    <property type="entry name" value="SANT"/>
    <property type="match status" value="3"/>
</dbReference>
<dbReference type="PROSITE" id="PS51294">
    <property type="entry name" value="HTH_MYB"/>
    <property type="match status" value="2"/>
</dbReference>
<comment type="caution">
    <text evidence="8">The sequence shown here is derived from an EMBL/GenBank/DDBJ whole genome shotgun (WGS) entry which is preliminary data.</text>
</comment>
<keyword evidence="4" id="KW-0539">Nucleus</keyword>
<dbReference type="InterPro" id="IPR009057">
    <property type="entry name" value="Homeodomain-like_sf"/>
</dbReference>
<feature type="domain" description="HTH myb-type" evidence="7">
    <location>
        <begin position="129"/>
        <end position="179"/>
    </location>
</feature>
<evidence type="ECO:0000256" key="3">
    <source>
        <dbReference type="ARBA" id="ARBA00023163"/>
    </source>
</evidence>
<feature type="region of interest" description="Disordered" evidence="5">
    <location>
        <begin position="176"/>
        <end position="231"/>
    </location>
</feature>
<dbReference type="PANTHER" id="PTHR46621:SF1">
    <property type="entry name" value="SNRNA-ACTIVATING PROTEIN COMPLEX SUBUNIT 4"/>
    <property type="match status" value="1"/>
</dbReference>
<feature type="compositionally biased region" description="Low complexity" evidence="5">
    <location>
        <begin position="274"/>
        <end position="296"/>
    </location>
</feature>
<dbReference type="PROSITE" id="PS50090">
    <property type="entry name" value="MYB_LIKE"/>
    <property type="match status" value="3"/>
</dbReference>
<reference evidence="8 9" key="1">
    <citation type="journal article" date="2024" name="IMA Fungus">
        <title>IMA Genome - F19 : A genome assembly and annotation guide to empower mycologists, including annotated draft genome sequences of Ceratocystis pirilliformis, Diaporthe australafricana, Fusarium ophioides, Paecilomyces lecythidis, and Sporothrix stenoceras.</title>
        <authorList>
            <person name="Aylward J."/>
            <person name="Wilson A.M."/>
            <person name="Visagie C.M."/>
            <person name="Spraker J."/>
            <person name="Barnes I."/>
            <person name="Buitendag C."/>
            <person name="Ceriani C."/>
            <person name="Del Mar Angel L."/>
            <person name="du Plessis D."/>
            <person name="Fuchs T."/>
            <person name="Gasser K."/>
            <person name="Kramer D."/>
            <person name="Li W."/>
            <person name="Munsamy K."/>
            <person name="Piso A."/>
            <person name="Price J.L."/>
            <person name="Sonnekus B."/>
            <person name="Thomas C."/>
            <person name="van der Nest A."/>
            <person name="van Dijk A."/>
            <person name="van Heerden A."/>
            <person name="van Vuuren N."/>
            <person name="Yilmaz N."/>
            <person name="Duong T.A."/>
            <person name="van der Merwe N.A."/>
            <person name="Wingfield M.J."/>
            <person name="Wingfield B.D."/>
        </authorList>
    </citation>
    <scope>NUCLEOTIDE SEQUENCE [LARGE SCALE GENOMIC DNA]</scope>
    <source>
        <strain evidence="8 9">CMW 18167</strain>
    </source>
</reference>
<proteinExistence type="predicted"/>
<evidence type="ECO:0000259" key="6">
    <source>
        <dbReference type="PROSITE" id="PS50090"/>
    </source>
</evidence>
<dbReference type="Pfam" id="PF00249">
    <property type="entry name" value="Myb_DNA-binding"/>
    <property type="match status" value="2"/>
</dbReference>
<name>A0ABR3Y8P8_9EURO</name>
<feature type="domain" description="Myb-like" evidence="6">
    <location>
        <begin position="73"/>
        <end position="123"/>
    </location>
</feature>
<evidence type="ECO:0000313" key="9">
    <source>
        <dbReference type="Proteomes" id="UP001583193"/>
    </source>
</evidence>
<protein>
    <submittedName>
        <fullName evidence="8">Uncharacterized protein</fullName>
    </submittedName>
</protein>
<feature type="region of interest" description="Disordered" evidence="5">
    <location>
        <begin position="254"/>
        <end position="305"/>
    </location>
</feature>
<evidence type="ECO:0000256" key="1">
    <source>
        <dbReference type="ARBA" id="ARBA00023015"/>
    </source>
</evidence>
<feature type="domain" description="Myb-like" evidence="6">
    <location>
        <begin position="124"/>
        <end position="175"/>
    </location>
</feature>
<evidence type="ECO:0000259" key="7">
    <source>
        <dbReference type="PROSITE" id="PS51294"/>
    </source>
</evidence>
<keyword evidence="9" id="KW-1185">Reference proteome</keyword>
<dbReference type="PANTHER" id="PTHR46621">
    <property type="entry name" value="SNRNA-ACTIVATING PROTEIN COMPLEX SUBUNIT 4"/>
    <property type="match status" value="1"/>
</dbReference>
<evidence type="ECO:0000313" key="8">
    <source>
        <dbReference type="EMBL" id="KAL1884657.1"/>
    </source>
</evidence>
<keyword evidence="3" id="KW-0804">Transcription</keyword>
<evidence type="ECO:0000256" key="4">
    <source>
        <dbReference type="ARBA" id="ARBA00023242"/>
    </source>
</evidence>
<evidence type="ECO:0000256" key="2">
    <source>
        <dbReference type="ARBA" id="ARBA00023125"/>
    </source>
</evidence>
<organism evidence="8 9">
    <name type="scientific">Paecilomyces lecythidis</name>
    <dbReference type="NCBI Taxonomy" id="3004212"/>
    <lineage>
        <taxon>Eukaryota</taxon>
        <taxon>Fungi</taxon>
        <taxon>Dikarya</taxon>
        <taxon>Ascomycota</taxon>
        <taxon>Pezizomycotina</taxon>
        <taxon>Eurotiomycetes</taxon>
        <taxon>Eurotiomycetidae</taxon>
        <taxon>Eurotiales</taxon>
        <taxon>Thermoascaceae</taxon>
        <taxon>Paecilomyces</taxon>
    </lineage>
</organism>
<evidence type="ECO:0000256" key="5">
    <source>
        <dbReference type="SAM" id="MobiDB-lite"/>
    </source>
</evidence>
<dbReference type="InterPro" id="IPR001005">
    <property type="entry name" value="SANT/Myb"/>
</dbReference>
<dbReference type="Proteomes" id="UP001583193">
    <property type="component" value="Unassembled WGS sequence"/>
</dbReference>
<accession>A0ABR3Y8P8</accession>
<dbReference type="EMBL" id="JAVDPF010000004">
    <property type="protein sequence ID" value="KAL1884657.1"/>
    <property type="molecule type" value="Genomic_DNA"/>
</dbReference>
<dbReference type="Gene3D" id="1.10.10.60">
    <property type="entry name" value="Homeodomain-like"/>
    <property type="match status" value="3"/>
</dbReference>
<dbReference type="InterPro" id="IPR051575">
    <property type="entry name" value="Myb-like_DNA-bd"/>
</dbReference>
<sequence length="363" mass="40643">MPPVRRWTPKEDEILKVAVGEGNSPLLKPLHICDDLISDQTPDAERIDWLSVAQFLPGRNNKECRKRWYQKFAYNTNHGSWTEAEDERLRAAINRHGTKWTLVARDVGTRSSEQCSKRWNDALNPDLDRSPWTMEDDELLLSTVDTVGRNWKLIAQLHFPNRAALSLKNRHSLLLRRQARGKRSSNTGESRDAVESTSVSDEESDNDSHSQHGNSEDAIPADVNTPSISFGQGIAPMSMDISYGDISLDDMRGTSHNHTAFAPEIPPLPQQSHPSVSSWQPQLSSSTSPNFSMSPPVSSTPTNKTDNSDIWEEILCLGIRCPKKELENFKLALLQAATKVPSANDDGEERVQIKLSVKKESAR</sequence>
<feature type="domain" description="HTH myb-type" evidence="7">
    <location>
        <begin position="75"/>
        <end position="127"/>
    </location>
</feature>